<gene>
    <name evidence="4" type="primary">vpsR</name>
    <name evidence="4" type="ORF">GCM10011502_17090</name>
</gene>
<evidence type="ECO:0000256" key="2">
    <source>
        <dbReference type="ARBA" id="ARBA00022840"/>
    </source>
</evidence>
<proteinExistence type="predicted"/>
<dbReference type="InterPro" id="IPR009057">
    <property type="entry name" value="Homeodomain-like_sf"/>
</dbReference>
<dbReference type="SUPFAM" id="SSF46689">
    <property type="entry name" value="Homeodomain-like"/>
    <property type="match status" value="1"/>
</dbReference>
<dbReference type="Proteomes" id="UP000646152">
    <property type="component" value="Unassembled WGS sequence"/>
</dbReference>
<dbReference type="InterPro" id="IPR027417">
    <property type="entry name" value="P-loop_NTPase"/>
</dbReference>
<dbReference type="Gene3D" id="1.10.10.60">
    <property type="entry name" value="Homeodomain-like"/>
    <property type="match status" value="1"/>
</dbReference>
<dbReference type="PROSITE" id="PS50045">
    <property type="entry name" value="SIGMA54_INTERACT_4"/>
    <property type="match status" value="1"/>
</dbReference>
<dbReference type="InterPro" id="IPR058031">
    <property type="entry name" value="AAA_lid_NorR"/>
</dbReference>
<feature type="domain" description="Sigma-54 factor interaction" evidence="3">
    <location>
        <begin position="246"/>
        <end position="330"/>
    </location>
</feature>
<keyword evidence="5" id="KW-1185">Reference proteome</keyword>
<evidence type="ECO:0000256" key="1">
    <source>
        <dbReference type="ARBA" id="ARBA00022741"/>
    </source>
</evidence>
<dbReference type="InterPro" id="IPR045343">
    <property type="entry name" value="VpsR"/>
</dbReference>
<keyword evidence="1" id="KW-0547">Nucleotide-binding</keyword>
<keyword evidence="2" id="KW-0067">ATP-binding</keyword>
<accession>A0ABQ1IKX1</accession>
<dbReference type="Gene3D" id="1.10.8.60">
    <property type="match status" value="1"/>
</dbReference>
<evidence type="ECO:0000259" key="3">
    <source>
        <dbReference type="PROSITE" id="PS50045"/>
    </source>
</evidence>
<sequence length="415" mass="47219">MTLEREVLVLQYSSGLRVLGNQHSNWTLIRYKSLEAAALYLDSTEAPIGIIDCSGVDKPDAKLECWLNSYQGVSWIAVLSKCQLSQKEWQLFVVTHCYDYHTTPISEDKLFITIGRAYGMTNLKSNLNLLFQRGEIIGKHNAFKNVLQYLHQHSGGGITLSGEKGTGRRLLAESWANFKGLHFLELSAGCIDFNDYQSRFEFILNKYSNDEVCLFISDVEHSSLDVQHQLCDLFSVKEQTFNRCEFVFCSRFNFDDLGTAGVFSPCFLMLLKNNWLSIPPLRDRGQDKLVLAEYYLHKLCREKEKRILGFSSDAEQAIAKYDWPGNVTELIERIAVGISSCEESYLRAELIGLKEKLTPEEHANLSLRKAREEAEALAIKRVLNLVSGRPGRAAELLCISRASLHRLIARYGIRR</sequence>
<protein>
    <submittedName>
        <fullName evidence="4">Sigma-54-dependent Fis family transcriptional regulator</fullName>
    </submittedName>
</protein>
<dbReference type="Pfam" id="PF20161">
    <property type="entry name" value="VpsR"/>
    <property type="match status" value="1"/>
</dbReference>
<dbReference type="SUPFAM" id="SSF52540">
    <property type="entry name" value="P-loop containing nucleoside triphosphate hydrolases"/>
    <property type="match status" value="1"/>
</dbReference>
<dbReference type="Pfam" id="PF25601">
    <property type="entry name" value="AAA_lid_14"/>
    <property type="match status" value="1"/>
</dbReference>
<name>A0ABQ1IKX1_9GAMM</name>
<comment type="caution">
    <text evidence="4">The sequence shown here is derived from an EMBL/GenBank/DDBJ whole genome shotgun (WGS) entry which is preliminary data.</text>
</comment>
<evidence type="ECO:0000313" key="5">
    <source>
        <dbReference type="Proteomes" id="UP000646152"/>
    </source>
</evidence>
<dbReference type="Gene3D" id="3.40.50.300">
    <property type="entry name" value="P-loop containing nucleotide triphosphate hydrolases"/>
    <property type="match status" value="1"/>
</dbReference>
<dbReference type="EMBL" id="BMKE01000012">
    <property type="protein sequence ID" value="GGB44360.1"/>
    <property type="molecule type" value="Genomic_DNA"/>
</dbReference>
<evidence type="ECO:0000313" key="4">
    <source>
        <dbReference type="EMBL" id="GGB44360.1"/>
    </source>
</evidence>
<organism evidence="4 5">
    <name type="scientific">Oceanisphaera marina</name>
    <dbReference type="NCBI Taxonomy" id="2017550"/>
    <lineage>
        <taxon>Bacteria</taxon>
        <taxon>Pseudomonadati</taxon>
        <taxon>Pseudomonadota</taxon>
        <taxon>Gammaproteobacteria</taxon>
        <taxon>Aeromonadales</taxon>
        <taxon>Aeromonadaceae</taxon>
        <taxon>Oceanisphaera</taxon>
    </lineage>
</organism>
<dbReference type="PANTHER" id="PTHR32071">
    <property type="entry name" value="TRANSCRIPTIONAL REGULATORY PROTEIN"/>
    <property type="match status" value="1"/>
</dbReference>
<dbReference type="InterPro" id="IPR002078">
    <property type="entry name" value="Sigma_54_int"/>
</dbReference>
<reference evidence="5" key="1">
    <citation type="journal article" date="2019" name="Int. J. Syst. Evol. Microbiol.">
        <title>The Global Catalogue of Microorganisms (GCM) 10K type strain sequencing project: providing services to taxonomists for standard genome sequencing and annotation.</title>
        <authorList>
            <consortium name="The Broad Institute Genomics Platform"/>
            <consortium name="The Broad Institute Genome Sequencing Center for Infectious Disease"/>
            <person name="Wu L."/>
            <person name="Ma J."/>
        </authorList>
    </citation>
    <scope>NUCLEOTIDE SEQUENCE [LARGE SCALE GENOMIC DNA]</scope>
    <source>
        <strain evidence="5">CGMCC 1.15923</strain>
    </source>
</reference>